<comment type="caution">
    <text evidence="2">The sequence shown here is derived from an EMBL/GenBank/DDBJ whole genome shotgun (WGS) entry which is preliminary data.</text>
</comment>
<gene>
    <name evidence="2" type="ORF">MGMO_96c00090</name>
</gene>
<sequence>MTTLNQFLVPLLLLGMYAANAYGDEHSTKPCLPYSTKLSDLKLQQPPRHVLLVPLLSGDQDIDENPRWPEQPARALGAFYRNRFGMHVKQLRDVWSWSDYFQQVEQLVQQGASFDRIVFISHGGYDGPILKNAMYVQEHKITGSTGELLFLSEAQPGLKNELTITYDTEKNRLFNDYMAAHWKDLASMEFDAIWQQLTGLEKQIQPLDNLCYQRNCSAERLALRPTEQRDYQRHLCELICRKSLFKIKKSVEVSTERFFHFITSLNSLLIADGLIFFGACNPGSVAPVKGVQKDETELLINSTLAGGPHMSYVHLVSDASGHIVSGPVGESSGEDVVKRIIQFESNRPQHHLCIVLPTIK</sequence>
<dbReference type="Proteomes" id="UP000017842">
    <property type="component" value="Unassembled WGS sequence"/>
</dbReference>
<reference evidence="2 3" key="1">
    <citation type="journal article" date="2013" name="Genome Announc.">
        <title>Draft Genome Sequence of the Methanotrophic Gammaproteobacterium Methyloglobulus morosus DSM 22980 Strain KoM1.</title>
        <authorList>
            <person name="Poehlein A."/>
            <person name="Deutzmann J.S."/>
            <person name="Daniel R."/>
            <person name="Simeonova D.D."/>
        </authorList>
    </citation>
    <scope>NUCLEOTIDE SEQUENCE [LARGE SCALE GENOMIC DNA]</scope>
    <source>
        <strain evidence="2 3">KoM1</strain>
    </source>
</reference>
<dbReference type="eggNOG" id="ENOG5033TBZ">
    <property type="taxonomic scope" value="Bacteria"/>
</dbReference>
<evidence type="ECO:0000256" key="1">
    <source>
        <dbReference type="SAM" id="SignalP"/>
    </source>
</evidence>
<keyword evidence="3" id="KW-1185">Reference proteome</keyword>
<feature type="signal peptide" evidence="1">
    <location>
        <begin position="1"/>
        <end position="21"/>
    </location>
</feature>
<name>V5BZB1_9GAMM</name>
<dbReference type="EMBL" id="AYLO01000092">
    <property type="protein sequence ID" value="ESS71562.1"/>
    <property type="molecule type" value="Genomic_DNA"/>
</dbReference>
<protein>
    <submittedName>
        <fullName evidence="2">Uncharacterized protein</fullName>
    </submittedName>
</protein>
<dbReference type="AlphaFoldDB" id="V5BZB1"/>
<evidence type="ECO:0000313" key="3">
    <source>
        <dbReference type="Proteomes" id="UP000017842"/>
    </source>
</evidence>
<dbReference type="PATRIC" id="fig|1116472.3.peg.2679"/>
<accession>V5BZB1</accession>
<organism evidence="2 3">
    <name type="scientific">Methyloglobulus morosus KoM1</name>
    <dbReference type="NCBI Taxonomy" id="1116472"/>
    <lineage>
        <taxon>Bacteria</taxon>
        <taxon>Pseudomonadati</taxon>
        <taxon>Pseudomonadota</taxon>
        <taxon>Gammaproteobacteria</taxon>
        <taxon>Methylococcales</taxon>
        <taxon>Methylococcaceae</taxon>
        <taxon>Methyloglobulus</taxon>
    </lineage>
</organism>
<keyword evidence="1" id="KW-0732">Signal</keyword>
<evidence type="ECO:0000313" key="2">
    <source>
        <dbReference type="EMBL" id="ESS71562.1"/>
    </source>
</evidence>
<dbReference type="OrthoDB" id="5562362at2"/>
<dbReference type="RefSeq" id="WP_023495385.1">
    <property type="nucleotide sequence ID" value="NZ_AYLO01000092.1"/>
</dbReference>
<feature type="chain" id="PRO_5004731684" evidence="1">
    <location>
        <begin position="22"/>
        <end position="360"/>
    </location>
</feature>
<proteinExistence type="predicted"/>